<gene>
    <name evidence="2" type="primary">LOC107807850</name>
</gene>
<keyword evidence="1" id="KW-0472">Membrane</keyword>
<accession>A0A1S4BFW2</accession>
<protein>
    <recommendedName>
        <fullName evidence="3">Craniofacial development protein 2-like</fullName>
    </recommendedName>
</protein>
<sequence>MDKRVIGAQKLATVLVGLGFGSLSVCTGILWLLIPPSSDSEDTLNWNLNGDETYTVKSVYLFASNSNQHIEHWPRRQIWKVRKSLKVLQEPIAICFFTVLSLTNYGGSRNRNGVGILVDRELREQVVEIRRVNDMMMIKLVIGGLTLSIISAYAPEADLGEEVKKRFWEDLDEVVRANSSFSKREEHLVTFRSSMARTQIDYLLLRKADRVLFKDRKVIPSKNLTTQHKLLAMDLKIKRKRQKKALCIRPEDQIGLA</sequence>
<dbReference type="STRING" id="4097.A0A1S4BFW2"/>
<evidence type="ECO:0008006" key="3">
    <source>
        <dbReference type="Google" id="ProtNLM"/>
    </source>
</evidence>
<evidence type="ECO:0000256" key="1">
    <source>
        <dbReference type="SAM" id="Phobius"/>
    </source>
</evidence>
<evidence type="ECO:0000313" key="2">
    <source>
        <dbReference type="RefSeq" id="XP_016487774.1"/>
    </source>
</evidence>
<name>A0A1S4BFW2_TOBAC</name>
<dbReference type="RefSeq" id="XP_016487774.1">
    <property type="nucleotide sequence ID" value="XM_016632288.1"/>
</dbReference>
<dbReference type="PANTHER" id="PTHR23227:SF67">
    <property type="entry name" value="CRANIOFACIAL DEVELOPMENT PROTEIN 2-LIKE"/>
    <property type="match status" value="1"/>
</dbReference>
<dbReference type="InterPro" id="IPR036691">
    <property type="entry name" value="Endo/exonu/phosph_ase_sf"/>
</dbReference>
<dbReference type="OrthoDB" id="6628203at2759"/>
<keyword evidence="1" id="KW-0812">Transmembrane</keyword>
<organism evidence="2">
    <name type="scientific">Nicotiana tabacum</name>
    <name type="common">Common tobacco</name>
    <dbReference type="NCBI Taxonomy" id="4097"/>
    <lineage>
        <taxon>Eukaryota</taxon>
        <taxon>Viridiplantae</taxon>
        <taxon>Streptophyta</taxon>
        <taxon>Embryophyta</taxon>
        <taxon>Tracheophyta</taxon>
        <taxon>Spermatophyta</taxon>
        <taxon>Magnoliopsida</taxon>
        <taxon>eudicotyledons</taxon>
        <taxon>Gunneridae</taxon>
        <taxon>Pentapetalae</taxon>
        <taxon>asterids</taxon>
        <taxon>lamiids</taxon>
        <taxon>Solanales</taxon>
        <taxon>Solanaceae</taxon>
        <taxon>Nicotianoideae</taxon>
        <taxon>Nicotianeae</taxon>
        <taxon>Nicotiana</taxon>
    </lineage>
</organism>
<dbReference type="PANTHER" id="PTHR23227">
    <property type="entry name" value="BUCENTAUR RELATED"/>
    <property type="match status" value="1"/>
</dbReference>
<dbReference type="KEGG" id="nta:107807850"/>
<dbReference type="PaxDb" id="4097-A0A1S4BFW2"/>
<keyword evidence="1" id="KW-1133">Transmembrane helix</keyword>
<dbReference type="SUPFAM" id="SSF56219">
    <property type="entry name" value="DNase I-like"/>
    <property type="match status" value="1"/>
</dbReference>
<dbReference type="InterPro" id="IPR027124">
    <property type="entry name" value="Swc5/CFDP1/2"/>
</dbReference>
<reference evidence="2" key="1">
    <citation type="submission" date="2025-08" db="UniProtKB">
        <authorList>
            <consortium name="RefSeq"/>
        </authorList>
    </citation>
    <scope>IDENTIFICATION</scope>
</reference>
<dbReference type="Gene3D" id="3.60.10.10">
    <property type="entry name" value="Endonuclease/exonuclease/phosphatase"/>
    <property type="match status" value="1"/>
</dbReference>
<dbReference type="AlphaFoldDB" id="A0A1S4BFW2"/>
<feature type="transmembrane region" description="Helical" evidence="1">
    <location>
        <begin position="12"/>
        <end position="34"/>
    </location>
</feature>
<proteinExistence type="predicted"/>